<feature type="region of interest" description="Disordered" evidence="1">
    <location>
        <begin position="1"/>
        <end position="20"/>
    </location>
</feature>
<feature type="compositionally biased region" description="Basic and acidic residues" evidence="1">
    <location>
        <begin position="1"/>
        <end position="13"/>
    </location>
</feature>
<name>A0ABP6QM24_9ACTN</name>
<proteinExistence type="predicted"/>
<dbReference type="EMBL" id="BAAAUV010000045">
    <property type="protein sequence ID" value="GAA3241497.1"/>
    <property type="molecule type" value="Genomic_DNA"/>
</dbReference>
<organism evidence="2 3">
    <name type="scientific">Actinocorallia longicatena</name>
    <dbReference type="NCBI Taxonomy" id="111803"/>
    <lineage>
        <taxon>Bacteria</taxon>
        <taxon>Bacillati</taxon>
        <taxon>Actinomycetota</taxon>
        <taxon>Actinomycetes</taxon>
        <taxon>Streptosporangiales</taxon>
        <taxon>Thermomonosporaceae</taxon>
        <taxon>Actinocorallia</taxon>
    </lineage>
</organism>
<evidence type="ECO:0000313" key="3">
    <source>
        <dbReference type="Proteomes" id="UP001501237"/>
    </source>
</evidence>
<protein>
    <recommendedName>
        <fullName evidence="4">Secreted protein</fullName>
    </recommendedName>
</protein>
<evidence type="ECO:0008006" key="4">
    <source>
        <dbReference type="Google" id="ProtNLM"/>
    </source>
</evidence>
<comment type="caution">
    <text evidence="2">The sequence shown here is derived from an EMBL/GenBank/DDBJ whole genome shotgun (WGS) entry which is preliminary data.</text>
</comment>
<dbReference type="Proteomes" id="UP001501237">
    <property type="component" value="Unassembled WGS sequence"/>
</dbReference>
<evidence type="ECO:0000313" key="2">
    <source>
        <dbReference type="EMBL" id="GAA3241497.1"/>
    </source>
</evidence>
<accession>A0ABP6QM24</accession>
<sequence length="353" mass="38679">MAKLTSTDEKPFTLEKGSTAPADHASRLVEHLPVVSVKSVLAGANRKGKFKGASDFWDGTPPARTEWFTFDADDTADPLWQPQGLTCGSDGGGDAPDAFLVSWYKKTSKTDDAAQAVRLSFFDPDRTSPRYRHVLLVVPTAGGDYDPLRIHAGGIAWYGNLLYVADTMRGFRIFDMSRILDVPNIAGDTLVGRSGNGFHALGYSHVMPQVGSWRLTTKNAARFSFVSIDRSHAPDLLVSGEYSKDGFGRVARWALRPDGSLVTDEAGKAVPVDSFKVPVHRVQGAVTFDGRWYLSQSRGTSANATLLTGKPEALTGRAFPVGPEDLTVWRERKMLWSVTEFDRRRRAVFGVPL</sequence>
<reference evidence="3" key="1">
    <citation type="journal article" date="2019" name="Int. J. Syst. Evol. Microbiol.">
        <title>The Global Catalogue of Microorganisms (GCM) 10K type strain sequencing project: providing services to taxonomists for standard genome sequencing and annotation.</title>
        <authorList>
            <consortium name="The Broad Institute Genomics Platform"/>
            <consortium name="The Broad Institute Genome Sequencing Center for Infectious Disease"/>
            <person name="Wu L."/>
            <person name="Ma J."/>
        </authorList>
    </citation>
    <scope>NUCLEOTIDE SEQUENCE [LARGE SCALE GENOMIC DNA]</scope>
    <source>
        <strain evidence="3">JCM 9377</strain>
    </source>
</reference>
<gene>
    <name evidence="2" type="ORF">GCM10010468_78800</name>
</gene>
<keyword evidence="3" id="KW-1185">Reference proteome</keyword>
<dbReference type="RefSeq" id="WP_344839370.1">
    <property type="nucleotide sequence ID" value="NZ_BAAAUV010000045.1"/>
</dbReference>
<evidence type="ECO:0000256" key="1">
    <source>
        <dbReference type="SAM" id="MobiDB-lite"/>
    </source>
</evidence>